<evidence type="ECO:0008006" key="5">
    <source>
        <dbReference type="Google" id="ProtNLM"/>
    </source>
</evidence>
<dbReference type="PANTHER" id="PTHR21274:SF0">
    <property type="entry name" value="MECKELIN"/>
    <property type="match status" value="1"/>
</dbReference>
<comment type="caution">
    <text evidence="3">The sequence shown here is derived from an EMBL/GenBank/DDBJ whole genome shotgun (WGS) entry which is preliminary data.</text>
</comment>
<proteinExistence type="predicted"/>
<feature type="transmembrane region" description="Helical" evidence="1">
    <location>
        <begin position="841"/>
        <end position="858"/>
    </location>
</feature>
<evidence type="ECO:0000313" key="4">
    <source>
        <dbReference type="Proteomes" id="UP000179807"/>
    </source>
</evidence>
<evidence type="ECO:0000256" key="1">
    <source>
        <dbReference type="SAM" id="Phobius"/>
    </source>
</evidence>
<keyword evidence="1" id="KW-0812">Transmembrane</keyword>
<reference evidence="3" key="1">
    <citation type="submission" date="2016-10" db="EMBL/GenBank/DDBJ databases">
        <authorList>
            <person name="Benchimol M."/>
            <person name="Almeida L.G."/>
            <person name="Vasconcelos A.T."/>
            <person name="Perreira-Neves A."/>
            <person name="Rosa I.A."/>
            <person name="Tasca T."/>
            <person name="Bogo M.R."/>
            <person name="de Souza W."/>
        </authorList>
    </citation>
    <scope>NUCLEOTIDE SEQUENCE [LARGE SCALE GENOMIC DNA]</scope>
    <source>
        <strain evidence="3">K</strain>
    </source>
</reference>
<protein>
    <recommendedName>
        <fullName evidence="5">Meckelin</fullName>
    </recommendedName>
</protein>
<gene>
    <name evidence="3" type="ORF">TRFO_05677</name>
</gene>
<dbReference type="EMBL" id="MLAK01000738">
    <property type="protein sequence ID" value="OHT06036.1"/>
    <property type="molecule type" value="Genomic_DNA"/>
</dbReference>
<keyword evidence="2" id="KW-0732">Signal</keyword>
<dbReference type="Pfam" id="PF09773">
    <property type="entry name" value="Meckelin"/>
    <property type="match status" value="1"/>
</dbReference>
<feature type="transmembrane region" description="Helical" evidence="1">
    <location>
        <begin position="457"/>
        <end position="486"/>
    </location>
</feature>
<evidence type="ECO:0000313" key="3">
    <source>
        <dbReference type="EMBL" id="OHT06036.1"/>
    </source>
</evidence>
<feature type="transmembrane region" description="Helical" evidence="1">
    <location>
        <begin position="506"/>
        <end position="527"/>
    </location>
</feature>
<organism evidence="3 4">
    <name type="scientific">Tritrichomonas foetus</name>
    <dbReference type="NCBI Taxonomy" id="1144522"/>
    <lineage>
        <taxon>Eukaryota</taxon>
        <taxon>Metamonada</taxon>
        <taxon>Parabasalia</taxon>
        <taxon>Tritrichomonadida</taxon>
        <taxon>Tritrichomonadidae</taxon>
        <taxon>Tritrichomonas</taxon>
    </lineage>
</organism>
<dbReference type="GO" id="GO:0036038">
    <property type="term" value="C:MKS complex"/>
    <property type="evidence" value="ECO:0007669"/>
    <property type="project" value="InterPro"/>
</dbReference>
<dbReference type="GeneID" id="94827349"/>
<name>A0A1J4K8K0_9EUKA</name>
<dbReference type="Proteomes" id="UP000179807">
    <property type="component" value="Unassembled WGS sequence"/>
</dbReference>
<feature type="transmembrane region" description="Helical" evidence="1">
    <location>
        <begin position="817"/>
        <end position="835"/>
    </location>
</feature>
<evidence type="ECO:0000256" key="2">
    <source>
        <dbReference type="SAM" id="SignalP"/>
    </source>
</evidence>
<dbReference type="RefSeq" id="XP_068359172.1">
    <property type="nucleotide sequence ID" value="XM_068492645.1"/>
</dbReference>
<keyword evidence="1" id="KW-0472">Membrane</keyword>
<keyword evidence="1" id="KW-1133">Transmembrane helix</keyword>
<feature type="signal peptide" evidence="2">
    <location>
        <begin position="1"/>
        <end position="17"/>
    </location>
</feature>
<dbReference type="PANTHER" id="PTHR21274">
    <property type="entry name" value="MECKELIN"/>
    <property type="match status" value="1"/>
</dbReference>
<dbReference type="OrthoDB" id="419138at2759"/>
<accession>A0A1J4K8K0</accession>
<feature type="transmembrane region" description="Helical" evidence="1">
    <location>
        <begin position="418"/>
        <end position="445"/>
    </location>
</feature>
<feature type="transmembrane region" description="Helical" evidence="1">
    <location>
        <begin position="570"/>
        <end position="588"/>
    </location>
</feature>
<dbReference type="InterPro" id="IPR019170">
    <property type="entry name" value="Meckelin"/>
</dbReference>
<sequence length="877" mass="100813">MILVLFPFIALSIGHDSIPILDTFCSDDHQVYNWSEYQCVTCPNDMVNVDNVCRPNSTYKYLDDYVNMTYTTVCSQGKTNFGHGLVCFPETFSINQSIVDMRNKFKATYYDITTGVNSPKISGTFELTDEFVEQYVWAEIYHSIDISNQTAVGFLSNACSVFNYDISLYPCEQFQLNYTSRISGNKYGYRFWPAQGPFITYGNNNPLSYVLEEDYISSTYNFGQIVNFQLARFSKYGDFKGFTPLTIDFQKCGDSNDIIELWKQFGYNYYSECFVDLNELVTGDSTDLFDAFIEDGAVNGIPVLRPVPVFLKNYRGIRGEAVNRGKSEANYRAVRRFFVNDNYTSNQIVQHMTNFSITFNLKTDRSKQILPPLFTIEYDQVYRSDLETSDFVVKIDEESVTHPTYSFSVLYVMQMNGFWNALTIVFSISVALGFVYICFKLFMFLRTHATDGANFSFIMGVLGYIFDIVGTVLFVVAFAFAVYVFIFFKFQSAVFICLPPEEDFKILVPILWTTLALKFVGMVFLIIMKSSTNVFIIDWENPKEKDIPVSSWRRIMVANEWNRILTVRQYSMPFTVLTMAFIIGGFNLNLLSTPIPSTKLIDMDKEYLILRFAFTSFVWLLLVLVEFIWCRFIFWPLFGNPFLNFVDLCSTSNISVLIRMSSFQGYYIHGRNTHGRADEELNELRKQLDAEKKGQAQHRGILPDTPNQVFQTFFAPEFRHQLNDLYDSQLAQTGAPSVLSIRPHVAGDIPHAAYETNQEVNDFLRDFFSKKSTDHSFVIQPESCSQELINSAPTVIEESVLTIVKDWMYKNALIGGIEWRLQLFYLVIFVCIGIPTNSPSISAIVVFIVDVIIVKIFNMMGRANLSKKSLLDDRFFL</sequence>
<feature type="transmembrane region" description="Helical" evidence="1">
    <location>
        <begin position="608"/>
        <end position="629"/>
    </location>
</feature>
<dbReference type="AlphaFoldDB" id="A0A1J4K8K0"/>
<dbReference type="VEuPathDB" id="TrichDB:TRFO_05677"/>
<keyword evidence="4" id="KW-1185">Reference proteome</keyword>
<feature type="chain" id="PRO_5012362554" description="Meckelin" evidence="2">
    <location>
        <begin position="18"/>
        <end position="877"/>
    </location>
</feature>
<dbReference type="GO" id="GO:0060271">
    <property type="term" value="P:cilium assembly"/>
    <property type="evidence" value="ECO:0007669"/>
    <property type="project" value="InterPro"/>
</dbReference>